<keyword evidence="2" id="KW-1185">Reference proteome</keyword>
<accession>A0A8X6N583</accession>
<evidence type="ECO:0000313" key="1">
    <source>
        <dbReference type="EMBL" id="GFS94899.1"/>
    </source>
</evidence>
<protein>
    <submittedName>
        <fullName evidence="1">Uncharacterized protein</fullName>
    </submittedName>
</protein>
<dbReference type="AlphaFoldDB" id="A0A8X6N583"/>
<comment type="caution">
    <text evidence="1">The sequence shown here is derived from an EMBL/GenBank/DDBJ whole genome shotgun (WGS) entry which is preliminary data.</text>
</comment>
<dbReference type="EMBL" id="BMAW01100428">
    <property type="protein sequence ID" value="GFS94899.1"/>
    <property type="molecule type" value="Genomic_DNA"/>
</dbReference>
<sequence>MGKEQSPREQGEEIDSLSLCGKDRGNYFLPPPEVIPLSWSGETHFCRCGKRNENGILQIVRRDSLFLLLSLAEKLLLARQ</sequence>
<proteinExistence type="predicted"/>
<dbReference type="Proteomes" id="UP000887013">
    <property type="component" value="Unassembled WGS sequence"/>
</dbReference>
<reference evidence="1" key="1">
    <citation type="submission" date="2020-08" db="EMBL/GenBank/DDBJ databases">
        <title>Multicomponent nature underlies the extraordinary mechanical properties of spider dragline silk.</title>
        <authorList>
            <person name="Kono N."/>
            <person name="Nakamura H."/>
            <person name="Mori M."/>
            <person name="Yoshida Y."/>
            <person name="Ohtoshi R."/>
            <person name="Malay A.D."/>
            <person name="Moran D.A.P."/>
            <person name="Tomita M."/>
            <person name="Numata K."/>
            <person name="Arakawa K."/>
        </authorList>
    </citation>
    <scope>NUCLEOTIDE SEQUENCE</scope>
</reference>
<name>A0A8X6N583_NEPPI</name>
<gene>
    <name evidence="1" type="ORF">NPIL_105081</name>
</gene>
<evidence type="ECO:0000313" key="2">
    <source>
        <dbReference type="Proteomes" id="UP000887013"/>
    </source>
</evidence>
<organism evidence="1 2">
    <name type="scientific">Nephila pilipes</name>
    <name type="common">Giant wood spider</name>
    <name type="synonym">Nephila maculata</name>
    <dbReference type="NCBI Taxonomy" id="299642"/>
    <lineage>
        <taxon>Eukaryota</taxon>
        <taxon>Metazoa</taxon>
        <taxon>Ecdysozoa</taxon>
        <taxon>Arthropoda</taxon>
        <taxon>Chelicerata</taxon>
        <taxon>Arachnida</taxon>
        <taxon>Araneae</taxon>
        <taxon>Araneomorphae</taxon>
        <taxon>Entelegynae</taxon>
        <taxon>Araneoidea</taxon>
        <taxon>Nephilidae</taxon>
        <taxon>Nephila</taxon>
    </lineage>
</organism>